<accession>A0A6H0KMA3</accession>
<sequence length="376" mass="43367">MNQNPFVTSGYVSSEYFCDREQESAEVIMDVEGRNNKVLISPRRMGKTGLILHCFNQPELRDNYYCFFIDIYPTLNLSDFVVLLGNKICEVLKPKGKNAIEAFCRIVRSLEFRISFDSLGQLEASFGLGDIKDPQRTLDEIFSYINSSEKRCVVAIDEFQQISKYPETHTEALLRTHVQHCTNASFIFAGSQRHMLQNMFFSASKPFYHSASVMSLKPIPLEKYSEFVIRHFNEAGKQIAAKDIEYVYELFEGHTWYMQSVFYLAYYMTIDVCTCEIIQKAIQKKLDDNGEIYEAIYYGIPEKQRELLKALACEGKFDKIQSGVFIKKYNLPSASSVQSAAKRLLDNDLITIENNGLYSISDRFLSMWLRQRLGRG</sequence>
<dbReference type="InterPro" id="IPR027417">
    <property type="entry name" value="P-loop_NTPase"/>
</dbReference>
<dbReference type="InterPro" id="IPR011579">
    <property type="entry name" value="ATPase_dom"/>
</dbReference>
<gene>
    <name evidence="2" type="ORF">BacF7301_10725</name>
</gene>
<evidence type="ECO:0000313" key="3">
    <source>
        <dbReference type="Proteomes" id="UP000501780"/>
    </source>
</evidence>
<reference evidence="2 3" key="1">
    <citation type="submission" date="2020-03" db="EMBL/GenBank/DDBJ databases">
        <title>Genomic analysis of Bacteroides faecium CBA7301.</title>
        <authorList>
            <person name="Kim J."/>
            <person name="Roh S.W."/>
        </authorList>
    </citation>
    <scope>NUCLEOTIDE SEQUENCE [LARGE SCALE GENOMIC DNA]</scope>
    <source>
        <strain evidence="2 3">CBA7301</strain>
    </source>
</reference>
<keyword evidence="2" id="KW-0067">ATP-binding</keyword>
<evidence type="ECO:0000313" key="2">
    <source>
        <dbReference type="EMBL" id="QIU94584.1"/>
    </source>
</evidence>
<dbReference type="SUPFAM" id="SSF52540">
    <property type="entry name" value="P-loop containing nucleoside triphosphate hydrolases"/>
    <property type="match status" value="1"/>
</dbReference>
<name>A0A6H0KMA3_9BACE</name>
<evidence type="ECO:0000259" key="1">
    <source>
        <dbReference type="Pfam" id="PF01637"/>
    </source>
</evidence>
<dbReference type="GO" id="GO:0005524">
    <property type="term" value="F:ATP binding"/>
    <property type="evidence" value="ECO:0007669"/>
    <property type="project" value="UniProtKB-KW"/>
</dbReference>
<keyword evidence="3" id="KW-1185">Reference proteome</keyword>
<proteinExistence type="predicted"/>
<dbReference type="Gene3D" id="3.40.50.300">
    <property type="entry name" value="P-loop containing nucleotide triphosphate hydrolases"/>
    <property type="match status" value="1"/>
</dbReference>
<dbReference type="PANTHER" id="PTHR34301">
    <property type="entry name" value="DNA-BINDING PROTEIN-RELATED"/>
    <property type="match status" value="1"/>
</dbReference>
<dbReference type="Proteomes" id="UP000501780">
    <property type="component" value="Chromosome"/>
</dbReference>
<dbReference type="PANTHER" id="PTHR34301:SF8">
    <property type="entry name" value="ATPASE DOMAIN-CONTAINING PROTEIN"/>
    <property type="match status" value="1"/>
</dbReference>
<dbReference type="Pfam" id="PF01637">
    <property type="entry name" value="ATPase_2"/>
    <property type="match status" value="1"/>
</dbReference>
<dbReference type="KEGG" id="bfc:BacF7301_10725"/>
<feature type="domain" description="ATPase" evidence="1">
    <location>
        <begin position="17"/>
        <end position="259"/>
    </location>
</feature>
<organism evidence="2 3">
    <name type="scientific">Bacteroides faecium</name>
    <dbReference type="NCBI Taxonomy" id="2715212"/>
    <lineage>
        <taxon>Bacteria</taxon>
        <taxon>Pseudomonadati</taxon>
        <taxon>Bacteroidota</taxon>
        <taxon>Bacteroidia</taxon>
        <taxon>Bacteroidales</taxon>
        <taxon>Bacteroidaceae</taxon>
        <taxon>Bacteroides</taxon>
    </lineage>
</organism>
<dbReference type="EMBL" id="CP050831">
    <property type="protein sequence ID" value="QIU94584.1"/>
    <property type="molecule type" value="Genomic_DNA"/>
</dbReference>
<dbReference type="RefSeq" id="WP_167962638.1">
    <property type="nucleotide sequence ID" value="NZ_CP050831.1"/>
</dbReference>
<keyword evidence="2" id="KW-0547">Nucleotide-binding</keyword>
<dbReference type="AlphaFoldDB" id="A0A6H0KMA3"/>
<protein>
    <submittedName>
        <fullName evidence="2">ATP-binding protein</fullName>
    </submittedName>
</protein>